<dbReference type="Proteomes" id="UP001054945">
    <property type="component" value="Unassembled WGS sequence"/>
</dbReference>
<dbReference type="EMBL" id="BPLR01001567">
    <property type="protein sequence ID" value="GIZ03192.1"/>
    <property type="molecule type" value="Genomic_DNA"/>
</dbReference>
<protein>
    <submittedName>
        <fullName evidence="1">Uncharacterized protein</fullName>
    </submittedName>
</protein>
<evidence type="ECO:0000313" key="2">
    <source>
        <dbReference type="Proteomes" id="UP001054945"/>
    </source>
</evidence>
<dbReference type="AlphaFoldDB" id="A0AAV4Y7E9"/>
<sequence length="89" mass="10279">MPPIRKIFPPTYPCSIISSGRSTPNYFYVLRRPTSLRQIARAPSRKPTPPFQFNNQCYEQYLTWLSKFPSSSFIISGERGQPHPFMVAP</sequence>
<name>A0AAV4Y7E9_CAEEX</name>
<evidence type="ECO:0000313" key="1">
    <source>
        <dbReference type="EMBL" id="GIZ03192.1"/>
    </source>
</evidence>
<comment type="caution">
    <text evidence="1">The sequence shown here is derived from an EMBL/GenBank/DDBJ whole genome shotgun (WGS) entry which is preliminary data.</text>
</comment>
<proteinExistence type="predicted"/>
<reference evidence="1 2" key="1">
    <citation type="submission" date="2021-06" db="EMBL/GenBank/DDBJ databases">
        <title>Caerostris extrusa draft genome.</title>
        <authorList>
            <person name="Kono N."/>
            <person name="Arakawa K."/>
        </authorList>
    </citation>
    <scope>NUCLEOTIDE SEQUENCE [LARGE SCALE GENOMIC DNA]</scope>
</reference>
<organism evidence="1 2">
    <name type="scientific">Caerostris extrusa</name>
    <name type="common">Bark spider</name>
    <name type="synonym">Caerostris bankana</name>
    <dbReference type="NCBI Taxonomy" id="172846"/>
    <lineage>
        <taxon>Eukaryota</taxon>
        <taxon>Metazoa</taxon>
        <taxon>Ecdysozoa</taxon>
        <taxon>Arthropoda</taxon>
        <taxon>Chelicerata</taxon>
        <taxon>Arachnida</taxon>
        <taxon>Araneae</taxon>
        <taxon>Araneomorphae</taxon>
        <taxon>Entelegynae</taxon>
        <taxon>Araneoidea</taxon>
        <taxon>Araneidae</taxon>
        <taxon>Caerostris</taxon>
    </lineage>
</organism>
<gene>
    <name evidence="1" type="ORF">CEXT_259161</name>
</gene>
<accession>A0AAV4Y7E9</accession>
<keyword evidence="2" id="KW-1185">Reference proteome</keyword>